<keyword evidence="1 7" id="KW-0812">Transmembrane</keyword>
<dbReference type="SMART" id="SM00271">
    <property type="entry name" value="DnaJ"/>
    <property type="match status" value="1"/>
</dbReference>
<dbReference type="Pfam" id="PF00226">
    <property type="entry name" value="DnaJ"/>
    <property type="match status" value="1"/>
</dbReference>
<name>A0A4S2MMS3_9PEZI</name>
<feature type="compositionally biased region" description="Acidic residues" evidence="6">
    <location>
        <begin position="343"/>
        <end position="360"/>
    </location>
</feature>
<dbReference type="EMBL" id="ML220142">
    <property type="protein sequence ID" value="TGZ78372.1"/>
    <property type="molecule type" value="Genomic_DNA"/>
</dbReference>
<dbReference type="STRING" id="341454.A0A4S2MMS3"/>
<feature type="domain" description="J" evidence="9">
    <location>
        <begin position="50"/>
        <end position="128"/>
    </location>
</feature>
<dbReference type="Proteomes" id="UP000298138">
    <property type="component" value="Unassembled WGS sequence"/>
</dbReference>
<dbReference type="OrthoDB" id="413400at2759"/>
<evidence type="ECO:0000256" key="6">
    <source>
        <dbReference type="SAM" id="MobiDB-lite"/>
    </source>
</evidence>
<organism evidence="10 11">
    <name type="scientific">Ascodesmis nigricans</name>
    <dbReference type="NCBI Taxonomy" id="341454"/>
    <lineage>
        <taxon>Eukaryota</taxon>
        <taxon>Fungi</taxon>
        <taxon>Dikarya</taxon>
        <taxon>Ascomycota</taxon>
        <taxon>Pezizomycotina</taxon>
        <taxon>Pezizomycetes</taxon>
        <taxon>Pezizales</taxon>
        <taxon>Ascodesmidaceae</taxon>
        <taxon>Ascodesmis</taxon>
    </lineage>
</organism>
<evidence type="ECO:0000256" key="4">
    <source>
        <dbReference type="ARBA" id="ARBA00023136"/>
    </source>
</evidence>
<feature type="chain" id="PRO_5020351881" description="J domain-containing protein" evidence="8">
    <location>
        <begin position="26"/>
        <end position="385"/>
    </location>
</feature>
<feature type="compositionally biased region" description="Low complexity" evidence="6">
    <location>
        <begin position="215"/>
        <end position="228"/>
    </location>
</feature>
<dbReference type="PANTHER" id="PTHR44653">
    <property type="entry name" value="DNAJ HOMOLOG SUBFAMILY C MEMBER 1"/>
    <property type="match status" value="1"/>
</dbReference>
<evidence type="ECO:0000256" key="7">
    <source>
        <dbReference type="SAM" id="Phobius"/>
    </source>
</evidence>
<keyword evidence="2 8" id="KW-0732">Signal</keyword>
<feature type="compositionally biased region" description="Low complexity" evidence="6">
    <location>
        <begin position="250"/>
        <end position="259"/>
    </location>
</feature>
<dbReference type="CDD" id="cd06257">
    <property type="entry name" value="DnaJ"/>
    <property type="match status" value="1"/>
</dbReference>
<feature type="region of interest" description="Disordered" evidence="6">
    <location>
        <begin position="215"/>
        <end position="276"/>
    </location>
</feature>
<comment type="subcellular location">
    <subcellularLocation>
        <location evidence="5">Endomembrane system</location>
        <topology evidence="5">Single-pass membrane protein</topology>
    </subcellularLocation>
</comment>
<evidence type="ECO:0000313" key="11">
    <source>
        <dbReference type="Proteomes" id="UP000298138"/>
    </source>
</evidence>
<feature type="transmembrane region" description="Helical" evidence="7">
    <location>
        <begin position="148"/>
        <end position="167"/>
    </location>
</feature>
<reference evidence="10 11" key="1">
    <citation type="submission" date="2019-04" db="EMBL/GenBank/DDBJ databases">
        <title>Comparative genomics and transcriptomics to analyze fruiting body development in filamentous ascomycetes.</title>
        <authorList>
            <consortium name="DOE Joint Genome Institute"/>
            <person name="Lutkenhaus R."/>
            <person name="Traeger S."/>
            <person name="Breuer J."/>
            <person name="Kuo A."/>
            <person name="Lipzen A."/>
            <person name="Pangilinan J."/>
            <person name="Dilworth D."/>
            <person name="Sandor L."/>
            <person name="Poggeler S."/>
            <person name="Barry K."/>
            <person name="Grigoriev I.V."/>
            <person name="Nowrousian M."/>
        </authorList>
    </citation>
    <scope>NUCLEOTIDE SEQUENCE [LARGE SCALE GENOMIC DNA]</scope>
    <source>
        <strain evidence="10 11">CBS 389.68</strain>
    </source>
</reference>
<gene>
    <name evidence="10" type="ORF">EX30DRAFT_322563</name>
</gene>
<dbReference type="InterPro" id="IPR036869">
    <property type="entry name" value="J_dom_sf"/>
</dbReference>
<evidence type="ECO:0000256" key="8">
    <source>
        <dbReference type="SAM" id="SignalP"/>
    </source>
</evidence>
<evidence type="ECO:0000259" key="9">
    <source>
        <dbReference type="PROSITE" id="PS50076"/>
    </source>
</evidence>
<keyword evidence="4 7" id="KW-0472">Membrane</keyword>
<feature type="compositionally biased region" description="Basic and acidic residues" evidence="6">
    <location>
        <begin position="361"/>
        <end position="372"/>
    </location>
</feature>
<evidence type="ECO:0000256" key="3">
    <source>
        <dbReference type="ARBA" id="ARBA00022989"/>
    </source>
</evidence>
<feature type="compositionally biased region" description="Basic residues" evidence="6">
    <location>
        <begin position="373"/>
        <end position="385"/>
    </location>
</feature>
<dbReference type="GO" id="GO:0012505">
    <property type="term" value="C:endomembrane system"/>
    <property type="evidence" value="ECO:0007669"/>
    <property type="project" value="UniProtKB-SubCell"/>
</dbReference>
<dbReference type="InterPro" id="IPR001623">
    <property type="entry name" value="DnaJ_domain"/>
</dbReference>
<evidence type="ECO:0000313" key="10">
    <source>
        <dbReference type="EMBL" id="TGZ78372.1"/>
    </source>
</evidence>
<dbReference type="PROSITE" id="PS50076">
    <property type="entry name" value="DNAJ_2"/>
    <property type="match status" value="1"/>
</dbReference>
<protein>
    <recommendedName>
        <fullName evidence="9">J domain-containing protein</fullName>
    </recommendedName>
</protein>
<sequence>MRASMPSNAALLLLLLLSFIAIATASWSKEDHEIFRLRDEVELNEGEGVTFYDFIGVKTGPSATVDEITKSYRRTSLRIHPDKHKPAPHLSPAAKRRSHKKASERFTRLGLVSNILRGPERDRYDHFLKNGFPKWRGTGYYYARFRPGLGSVLAGLFAVAGVVQYAVMRVDRRQKRQFMLRYIQEARAAAWGKDGGVPGLPTTATEMMDITPIAEPAPATEPQQQQAPMNRKERRANEKKSKKTPASVDTPSTPTSGTSTPPPSRPSRRKIVAPNGKQFLVDSSGAVYLLETDDEGETHEFLLDVADIQNPRWTETLWFTLPRWVWGVTLGRVIGGGKKAEVSEEMDGEEDQSEDDSEGEEERRKAGKERAERRKRVKARGQGRK</sequence>
<keyword evidence="3 7" id="KW-1133">Transmembrane helix</keyword>
<dbReference type="InterPro" id="IPR052606">
    <property type="entry name" value="DnaJ_domain_protein"/>
</dbReference>
<feature type="signal peptide" evidence="8">
    <location>
        <begin position="1"/>
        <end position="25"/>
    </location>
</feature>
<dbReference type="AlphaFoldDB" id="A0A4S2MMS3"/>
<dbReference type="Gene3D" id="1.10.287.110">
    <property type="entry name" value="DnaJ domain"/>
    <property type="match status" value="1"/>
</dbReference>
<accession>A0A4S2MMS3</accession>
<dbReference type="SUPFAM" id="SSF46565">
    <property type="entry name" value="Chaperone J-domain"/>
    <property type="match status" value="1"/>
</dbReference>
<keyword evidence="11" id="KW-1185">Reference proteome</keyword>
<feature type="region of interest" description="Disordered" evidence="6">
    <location>
        <begin position="339"/>
        <end position="385"/>
    </location>
</feature>
<feature type="region of interest" description="Disordered" evidence="6">
    <location>
        <begin position="81"/>
        <end position="101"/>
    </location>
</feature>
<evidence type="ECO:0000256" key="5">
    <source>
        <dbReference type="ARBA" id="ARBA00037847"/>
    </source>
</evidence>
<evidence type="ECO:0000256" key="1">
    <source>
        <dbReference type="ARBA" id="ARBA00022692"/>
    </source>
</evidence>
<proteinExistence type="predicted"/>
<evidence type="ECO:0000256" key="2">
    <source>
        <dbReference type="ARBA" id="ARBA00022729"/>
    </source>
</evidence>
<dbReference type="InParanoid" id="A0A4S2MMS3"/>
<dbReference type="PANTHER" id="PTHR44653:SF2">
    <property type="entry name" value="DNAJ HOMOLOG SUBFAMILY C MEMBER 1"/>
    <property type="match status" value="1"/>
</dbReference>